<proteinExistence type="predicted"/>
<name>A0A087HCC1_ARAAL</name>
<dbReference type="AlphaFoldDB" id="A0A087HCC1"/>
<accession>A0A087HCC1</accession>
<reference evidence="2" key="1">
    <citation type="journal article" date="2015" name="Nat. Plants">
        <title>Genome expansion of Arabis alpina linked with retrotransposition and reduced symmetric DNA methylation.</title>
        <authorList>
            <person name="Willing E.M."/>
            <person name="Rawat V."/>
            <person name="Mandakova T."/>
            <person name="Maumus F."/>
            <person name="James G.V."/>
            <person name="Nordstroem K.J."/>
            <person name="Becker C."/>
            <person name="Warthmann N."/>
            <person name="Chica C."/>
            <person name="Szarzynska B."/>
            <person name="Zytnicki M."/>
            <person name="Albani M.C."/>
            <person name="Kiefer C."/>
            <person name="Bergonzi S."/>
            <person name="Castaings L."/>
            <person name="Mateos J.L."/>
            <person name="Berns M.C."/>
            <person name="Bujdoso N."/>
            <person name="Piofczyk T."/>
            <person name="de Lorenzo L."/>
            <person name="Barrero-Sicilia C."/>
            <person name="Mateos I."/>
            <person name="Piednoel M."/>
            <person name="Hagmann J."/>
            <person name="Chen-Min-Tao R."/>
            <person name="Iglesias-Fernandez R."/>
            <person name="Schuster S.C."/>
            <person name="Alonso-Blanco C."/>
            <person name="Roudier F."/>
            <person name="Carbonero P."/>
            <person name="Paz-Ares J."/>
            <person name="Davis S.J."/>
            <person name="Pecinka A."/>
            <person name="Quesneville H."/>
            <person name="Colot V."/>
            <person name="Lysak M.A."/>
            <person name="Weigel D."/>
            <person name="Coupland G."/>
            <person name="Schneeberger K."/>
        </authorList>
    </citation>
    <scope>NUCLEOTIDE SEQUENCE [LARGE SCALE GENOMIC DNA]</scope>
    <source>
        <strain evidence="2">cv. Pajares</strain>
    </source>
</reference>
<dbReference type="EMBL" id="CM002871">
    <property type="protein sequence ID" value="KFK39773.1"/>
    <property type="molecule type" value="Genomic_DNA"/>
</dbReference>
<dbReference type="Proteomes" id="UP000029120">
    <property type="component" value="Chromosome 3"/>
</dbReference>
<dbReference type="Gramene" id="KFK39773">
    <property type="protein sequence ID" value="KFK39773"/>
    <property type="gene ID" value="AALP_AA3G285800"/>
</dbReference>
<organism evidence="1 2">
    <name type="scientific">Arabis alpina</name>
    <name type="common">Alpine rock-cress</name>
    <dbReference type="NCBI Taxonomy" id="50452"/>
    <lineage>
        <taxon>Eukaryota</taxon>
        <taxon>Viridiplantae</taxon>
        <taxon>Streptophyta</taxon>
        <taxon>Embryophyta</taxon>
        <taxon>Tracheophyta</taxon>
        <taxon>Spermatophyta</taxon>
        <taxon>Magnoliopsida</taxon>
        <taxon>eudicotyledons</taxon>
        <taxon>Gunneridae</taxon>
        <taxon>Pentapetalae</taxon>
        <taxon>rosids</taxon>
        <taxon>malvids</taxon>
        <taxon>Brassicales</taxon>
        <taxon>Brassicaceae</taxon>
        <taxon>Arabideae</taxon>
        <taxon>Arabis</taxon>
    </lineage>
</organism>
<protein>
    <submittedName>
        <fullName evidence="1">Uncharacterized protein</fullName>
    </submittedName>
</protein>
<gene>
    <name evidence="1" type="ordered locus">AALP_Aa3g285800</name>
</gene>
<evidence type="ECO:0000313" key="2">
    <source>
        <dbReference type="Proteomes" id="UP000029120"/>
    </source>
</evidence>
<evidence type="ECO:0000313" key="1">
    <source>
        <dbReference type="EMBL" id="KFK39773.1"/>
    </source>
</evidence>
<sequence>MGIGEAIMGDWISEIGHSRSDFERKLDRLIKGMDKVGGIIDGEEGLWSYSRGFRDYWVSIKFPGAKNGNLLLLLKWIWKQNHPRYSHGN</sequence>
<keyword evidence="2" id="KW-1185">Reference proteome</keyword>